<evidence type="ECO:0000256" key="7">
    <source>
        <dbReference type="SAM" id="MobiDB-lite"/>
    </source>
</evidence>
<reference evidence="10 11" key="1">
    <citation type="journal article" date="2014" name="Mol. Plant">
        <title>Chromosome Scale Genome Assembly and Transcriptome Profiling of Nannochloropsis gaditana in Nitrogen Depletion.</title>
        <authorList>
            <person name="Corteggiani Carpinelli E."/>
            <person name="Telatin A."/>
            <person name="Vitulo N."/>
            <person name="Forcato C."/>
            <person name="D'Angelo M."/>
            <person name="Schiavon R."/>
            <person name="Vezzi A."/>
            <person name="Giacometti G.M."/>
            <person name="Morosinotto T."/>
            <person name="Valle G."/>
        </authorList>
    </citation>
    <scope>NUCLEOTIDE SEQUENCE [LARGE SCALE GENOMIC DNA]</scope>
    <source>
        <strain evidence="10 11">B-31</strain>
    </source>
</reference>
<dbReference type="EMBL" id="AZIL01002469">
    <property type="protein sequence ID" value="EWM21431.1"/>
    <property type="molecule type" value="Genomic_DNA"/>
</dbReference>
<dbReference type="PANTHER" id="PTHR48105">
    <property type="entry name" value="THIOREDOXIN REDUCTASE 1-RELATED-RELATED"/>
    <property type="match status" value="1"/>
</dbReference>
<dbReference type="GO" id="GO:0016668">
    <property type="term" value="F:oxidoreductase activity, acting on a sulfur group of donors, NAD(P) as acceptor"/>
    <property type="evidence" value="ECO:0007669"/>
    <property type="project" value="UniProtKB-ARBA"/>
</dbReference>
<keyword evidence="3" id="KW-0274">FAD</keyword>
<feature type="compositionally biased region" description="Basic and acidic residues" evidence="7">
    <location>
        <begin position="455"/>
        <end position="484"/>
    </location>
</feature>
<feature type="signal peptide" evidence="8">
    <location>
        <begin position="1"/>
        <end position="23"/>
    </location>
</feature>
<comment type="similarity">
    <text evidence="1">Belongs to the class-II pyridine nucleotide-disulfide oxidoreductase family.</text>
</comment>
<evidence type="ECO:0000259" key="9">
    <source>
        <dbReference type="PROSITE" id="PS51352"/>
    </source>
</evidence>
<sequence>MVKFIFLSISLALFLHHHAYVDARHNFHRFVEQRDRSAGFLGIHRQILRGAGRPSSFPVSLPTMSPTSTPPTPLSTYYLSPSPTSSKFCPSSCGVGLFHALRHLPQPTRISFPLWATAAELAGDLTADKAAENVVIVGSGPAGYTAAIYCARANLKPVIFEGASSTGGQLMATTDVENFPGFPDGILGPDLMMNMRKQAARWGAELESDDVVSVDLSSRPFSVTGANGRCVTAHSVIIATGAVAKRLRLPNEERYWSKGITACAICDGAAPMFSGEPLAVVGGGDSAAEEAVYLTKYSPEIHLLVRGESMRASRALQDRVLANRKILVHYNTRVVDVLGDDPEVPFLKSPVTAVQVATTEGKTEVMKSLAVRGLFYAIGHDPNTALFAQFLDVDEKGYVRVAPGTPTTSLSGVFAAGDVQDPHWRQAVTAAGSGCMAALAAERYLSGEGLLREVHQPKDDVERKKGAGDRGGEKAVQEPGEKQTEATAIPSDRNSGSGSRGGSGTGMRSLAAAAEDDATDTYHKGEAALQSLLASSGKPILIMFMSKTCGPCRILKPILGRVLKEYEGRVHFVEIDIEEHPDLTLQSSVAGTPTVQLVNLKNRAEGEEVVTLRGVKKGSEYKAQIEEALGGHE</sequence>
<dbReference type="PROSITE" id="PS51352">
    <property type="entry name" value="THIOREDOXIN_2"/>
    <property type="match status" value="1"/>
</dbReference>
<accession>W7TLX4</accession>
<evidence type="ECO:0000256" key="5">
    <source>
        <dbReference type="ARBA" id="ARBA00023157"/>
    </source>
</evidence>
<dbReference type="Proteomes" id="UP000019335">
    <property type="component" value="Unassembled WGS sequence"/>
</dbReference>
<dbReference type="Gene3D" id="3.40.30.10">
    <property type="entry name" value="Glutaredoxin"/>
    <property type="match status" value="1"/>
</dbReference>
<dbReference type="SUPFAM" id="SSF51905">
    <property type="entry name" value="FAD/NAD(P)-binding domain"/>
    <property type="match status" value="1"/>
</dbReference>
<evidence type="ECO:0000313" key="10">
    <source>
        <dbReference type="EMBL" id="EWM21431.1"/>
    </source>
</evidence>
<feature type="chain" id="PRO_5004904393" evidence="8">
    <location>
        <begin position="24"/>
        <end position="633"/>
    </location>
</feature>
<keyword evidence="4" id="KW-0560">Oxidoreductase</keyword>
<dbReference type="InterPro" id="IPR036188">
    <property type="entry name" value="FAD/NAD-bd_sf"/>
</dbReference>
<dbReference type="AlphaFoldDB" id="W7TLX4"/>
<keyword evidence="2" id="KW-0285">Flavoprotein</keyword>
<dbReference type="PRINTS" id="PR00469">
    <property type="entry name" value="PNDRDTASEII"/>
</dbReference>
<evidence type="ECO:0000256" key="6">
    <source>
        <dbReference type="ARBA" id="ARBA00023284"/>
    </source>
</evidence>
<evidence type="ECO:0000256" key="1">
    <source>
        <dbReference type="ARBA" id="ARBA00009333"/>
    </source>
</evidence>
<evidence type="ECO:0000256" key="4">
    <source>
        <dbReference type="ARBA" id="ARBA00023002"/>
    </source>
</evidence>
<keyword evidence="6" id="KW-0676">Redox-active center</keyword>
<dbReference type="Pfam" id="PF07992">
    <property type="entry name" value="Pyr_redox_2"/>
    <property type="match status" value="1"/>
</dbReference>
<evidence type="ECO:0000256" key="8">
    <source>
        <dbReference type="SAM" id="SignalP"/>
    </source>
</evidence>
<dbReference type="PROSITE" id="PS00573">
    <property type="entry name" value="PYRIDINE_REDOX_2"/>
    <property type="match status" value="1"/>
</dbReference>
<feature type="region of interest" description="Disordered" evidence="7">
    <location>
        <begin position="455"/>
        <end position="512"/>
    </location>
</feature>
<keyword evidence="8" id="KW-0732">Signal</keyword>
<dbReference type="Pfam" id="PF00085">
    <property type="entry name" value="Thioredoxin"/>
    <property type="match status" value="1"/>
</dbReference>
<keyword evidence="5" id="KW-1015">Disulfide bond</keyword>
<dbReference type="PRINTS" id="PR00368">
    <property type="entry name" value="FADPNR"/>
</dbReference>
<dbReference type="InterPro" id="IPR036249">
    <property type="entry name" value="Thioredoxin-like_sf"/>
</dbReference>
<dbReference type="InterPro" id="IPR050097">
    <property type="entry name" value="Ferredoxin-NADP_redctase_2"/>
</dbReference>
<evidence type="ECO:0000256" key="2">
    <source>
        <dbReference type="ARBA" id="ARBA00022630"/>
    </source>
</evidence>
<proteinExistence type="inferred from homology"/>
<dbReference type="InterPro" id="IPR013766">
    <property type="entry name" value="Thioredoxin_domain"/>
</dbReference>
<name>W7TLX4_9STRA</name>
<keyword evidence="11" id="KW-1185">Reference proteome</keyword>
<evidence type="ECO:0000313" key="11">
    <source>
        <dbReference type="Proteomes" id="UP000019335"/>
    </source>
</evidence>
<dbReference type="Gene3D" id="3.50.50.60">
    <property type="entry name" value="FAD/NAD(P)-binding domain"/>
    <property type="match status" value="2"/>
</dbReference>
<organism evidence="10 11">
    <name type="scientific">Nannochloropsis gaditana</name>
    <dbReference type="NCBI Taxonomy" id="72520"/>
    <lineage>
        <taxon>Eukaryota</taxon>
        <taxon>Sar</taxon>
        <taxon>Stramenopiles</taxon>
        <taxon>Ochrophyta</taxon>
        <taxon>Eustigmatophyceae</taxon>
        <taxon>Eustigmatales</taxon>
        <taxon>Monodopsidaceae</taxon>
        <taxon>Nannochloropsis</taxon>
    </lineage>
</organism>
<dbReference type="InterPro" id="IPR008255">
    <property type="entry name" value="Pyr_nucl-diS_OxRdtase_2_AS"/>
</dbReference>
<evidence type="ECO:0000256" key="3">
    <source>
        <dbReference type="ARBA" id="ARBA00022827"/>
    </source>
</evidence>
<dbReference type="GO" id="GO:0097237">
    <property type="term" value="P:cellular response to toxic substance"/>
    <property type="evidence" value="ECO:0007669"/>
    <property type="project" value="UniProtKB-ARBA"/>
</dbReference>
<protein>
    <submittedName>
        <fullName evidence="10">Thioredoxin reductase</fullName>
    </submittedName>
</protein>
<dbReference type="InterPro" id="IPR023753">
    <property type="entry name" value="FAD/NAD-binding_dom"/>
</dbReference>
<dbReference type="SUPFAM" id="SSF52833">
    <property type="entry name" value="Thioredoxin-like"/>
    <property type="match status" value="1"/>
</dbReference>
<dbReference type="OrthoDB" id="672at2759"/>
<feature type="domain" description="Thioredoxin" evidence="9">
    <location>
        <begin position="507"/>
        <end position="630"/>
    </location>
</feature>
<comment type="caution">
    <text evidence="10">The sequence shown here is derived from an EMBL/GenBank/DDBJ whole genome shotgun (WGS) entry which is preliminary data.</text>
</comment>
<gene>
    <name evidence="10" type="ORF">Naga_100147g15</name>
</gene>